<accession>J9GNV8</accession>
<dbReference type="InterPro" id="IPR042278">
    <property type="entry name" value="Mfa-like_1_N"/>
</dbReference>
<dbReference type="InterPro" id="IPR025049">
    <property type="entry name" value="Mfa-like_1"/>
</dbReference>
<name>J9GNV8_9ZZZZ</name>
<evidence type="ECO:0000313" key="1">
    <source>
        <dbReference type="EMBL" id="EJX09837.1"/>
    </source>
</evidence>
<dbReference type="AlphaFoldDB" id="J9GNV8"/>
<protein>
    <submittedName>
        <fullName evidence="1">Uncharacterized protein</fullName>
    </submittedName>
</protein>
<comment type="caution">
    <text evidence="1">The sequence shown here is derived from an EMBL/GenBank/DDBJ whole genome shotgun (WGS) entry which is preliminary data.</text>
</comment>
<proteinExistence type="predicted"/>
<dbReference type="EMBL" id="AMCI01000307">
    <property type="protein sequence ID" value="EJX09837.1"/>
    <property type="molecule type" value="Genomic_DNA"/>
</dbReference>
<dbReference type="Pfam" id="PF13149">
    <property type="entry name" value="Mfa_like_1"/>
    <property type="match status" value="1"/>
</dbReference>
<sequence>MAALFAACDEDHKAPVNPDSAYPVVVTAQAYSYDVQAGGTIWVGPEFAMGVTFLKEGEAGAEVVAPYANVQYLANGISEEDYFVPAHDNEIPYFPATGEKRHVAAYFPYSVKVIEQQLPINLREEGKKFASQLLFAREDNMDKDHRKCRLQMRPALSLITFRFQVGKPFTQEQLEAMKVTLKGFHLSGLFHITDGTVGFRAQDLPDGQIALAVPEKKKAEVRDAEEVYVLQAIALPSTETATYEAEVICNGHTYIQKFTDENITELKGGYEYIFEPTFKEDEMMLNCQSAPIINWKPGGDISGEGEEC</sequence>
<dbReference type="CDD" id="cd13121">
    <property type="entry name" value="BF2867_like_C"/>
    <property type="match status" value="1"/>
</dbReference>
<gene>
    <name evidence="1" type="ORF">EVA_02045</name>
</gene>
<organism evidence="1">
    <name type="scientific">gut metagenome</name>
    <dbReference type="NCBI Taxonomy" id="749906"/>
    <lineage>
        <taxon>unclassified sequences</taxon>
        <taxon>metagenomes</taxon>
        <taxon>organismal metagenomes</taxon>
    </lineage>
</organism>
<reference evidence="1" key="1">
    <citation type="journal article" date="2012" name="PLoS ONE">
        <title>Gene sets for utilization of primary and secondary nutrition supplies in the distal gut of endangered iberian lynx.</title>
        <authorList>
            <person name="Alcaide M."/>
            <person name="Messina E."/>
            <person name="Richter M."/>
            <person name="Bargiela R."/>
            <person name="Peplies J."/>
            <person name="Huws S.A."/>
            <person name="Newbold C.J."/>
            <person name="Golyshin P.N."/>
            <person name="Simon M.A."/>
            <person name="Lopez G."/>
            <person name="Yakimov M.M."/>
            <person name="Ferrer M."/>
        </authorList>
    </citation>
    <scope>NUCLEOTIDE SEQUENCE</scope>
</reference>
<dbReference type="Gene3D" id="2.60.40.2630">
    <property type="match status" value="1"/>
</dbReference>
<dbReference type="Gene3D" id="2.60.40.2620">
    <property type="entry name" value="Fimbrillin-like"/>
    <property type="match status" value="1"/>
</dbReference>